<feature type="region of interest" description="Disordered" evidence="1">
    <location>
        <begin position="1"/>
        <end position="23"/>
    </location>
</feature>
<keyword evidence="2" id="KW-1185">Reference proteome</keyword>
<dbReference type="AlphaFoldDB" id="A0A914RFA8"/>
<feature type="compositionally biased region" description="Basic and acidic residues" evidence="1">
    <location>
        <begin position="109"/>
        <end position="134"/>
    </location>
</feature>
<feature type="compositionally biased region" description="Basic and acidic residues" evidence="1">
    <location>
        <begin position="13"/>
        <end position="23"/>
    </location>
</feature>
<protein>
    <submittedName>
        <fullName evidence="3">Uncharacterized protein</fullName>
    </submittedName>
</protein>
<organism evidence="2 3">
    <name type="scientific">Parascaris equorum</name>
    <name type="common">Equine roundworm</name>
    <dbReference type="NCBI Taxonomy" id="6256"/>
    <lineage>
        <taxon>Eukaryota</taxon>
        <taxon>Metazoa</taxon>
        <taxon>Ecdysozoa</taxon>
        <taxon>Nematoda</taxon>
        <taxon>Chromadorea</taxon>
        <taxon>Rhabditida</taxon>
        <taxon>Spirurina</taxon>
        <taxon>Ascaridomorpha</taxon>
        <taxon>Ascaridoidea</taxon>
        <taxon>Ascarididae</taxon>
        <taxon>Parascaris</taxon>
    </lineage>
</organism>
<reference evidence="3" key="1">
    <citation type="submission" date="2022-11" db="UniProtKB">
        <authorList>
            <consortium name="WormBaseParasite"/>
        </authorList>
    </citation>
    <scope>IDENTIFICATION</scope>
</reference>
<dbReference type="WBParaSite" id="PEQ_0000344801-mRNA-1">
    <property type="protein sequence ID" value="PEQ_0000344801-mRNA-1"/>
    <property type="gene ID" value="PEQ_0000344801"/>
</dbReference>
<evidence type="ECO:0000313" key="3">
    <source>
        <dbReference type="WBParaSite" id="PEQ_0000344801-mRNA-1"/>
    </source>
</evidence>
<feature type="compositionally biased region" description="Basic and acidic residues" evidence="1">
    <location>
        <begin position="180"/>
        <end position="190"/>
    </location>
</feature>
<sequence length="190" mass="20868">MTPISAIPLQEPPKNDEKSEAEMQLKAKTKRLLEMQLRFTRKATFVADESVAKDGSINSVPDRALSTERCSNQHQCGRDEVGDLISIESSRMKQVLESSPDESVVTRDTSVRGERDATKNMENDLADASRKDPGVEEAMCGQDSSRKIVHTADAEIVKSPAGNADSARDVDSSFSKPRSRKGDSNKENEV</sequence>
<name>A0A914RFA8_PAREQ</name>
<dbReference type="Proteomes" id="UP000887564">
    <property type="component" value="Unplaced"/>
</dbReference>
<feature type="region of interest" description="Disordered" evidence="1">
    <location>
        <begin position="93"/>
        <end position="190"/>
    </location>
</feature>
<evidence type="ECO:0000256" key="1">
    <source>
        <dbReference type="SAM" id="MobiDB-lite"/>
    </source>
</evidence>
<proteinExistence type="predicted"/>
<feature type="compositionally biased region" description="Basic and acidic residues" evidence="1">
    <location>
        <begin position="144"/>
        <end position="156"/>
    </location>
</feature>
<evidence type="ECO:0000313" key="2">
    <source>
        <dbReference type="Proteomes" id="UP000887564"/>
    </source>
</evidence>
<accession>A0A914RFA8</accession>